<gene>
    <name evidence="1" type="ORF">Dsin_023110</name>
</gene>
<evidence type="ECO:0000313" key="2">
    <source>
        <dbReference type="Proteomes" id="UP001281410"/>
    </source>
</evidence>
<reference evidence="1" key="1">
    <citation type="journal article" date="2023" name="Plant J.">
        <title>Genome sequences and population genomics provide insights into the demographic history, inbreeding, and mutation load of two 'living fossil' tree species of Dipteronia.</title>
        <authorList>
            <person name="Feng Y."/>
            <person name="Comes H.P."/>
            <person name="Chen J."/>
            <person name="Zhu S."/>
            <person name="Lu R."/>
            <person name="Zhang X."/>
            <person name="Li P."/>
            <person name="Qiu J."/>
            <person name="Olsen K.M."/>
            <person name="Qiu Y."/>
        </authorList>
    </citation>
    <scope>NUCLEOTIDE SEQUENCE</scope>
    <source>
        <strain evidence="1">NBL</strain>
    </source>
</reference>
<dbReference type="EMBL" id="JANJYJ010000007">
    <property type="protein sequence ID" value="KAK3199695.1"/>
    <property type="molecule type" value="Genomic_DNA"/>
</dbReference>
<dbReference type="AlphaFoldDB" id="A0AAE0A2R8"/>
<sequence>MYVSKNMTYEELVSIVHTVVKYDLNKCSVNLQSISIVLGATCRTFLRTDDDVQFMLGEDRVIPQVCVRLTERAAGDVIGNDIPPPENTQQFGSAAVATKCSHKGVPPKYNGQYNEMYNNMNNEQTIYTPNLGLNQEVDNETNIDLIDHVENNDEEHVQILRRRRPVQGVSCTGAAMADTYEVQNNVFADDSDNTTKWVIPGADSYSFGIGRSRTLVIEEPTSMIYKGQFFPTKKDLKRLVGFFTMRQNFEWKVKMSNKTTLNLVCLIDNCTWKLRAVMRDEGTYFQGPHLEVSGGAYVLLLQLIYPFEGKILGYNVCCNSTRWKQTGGALGYIDDLVFISNRHAIIEAGISKVFPYATHTICCCHFAENVKKRFHRKDVAAIMDKVARAYTALKYNRYMGELRNLHKNAFYYVEAAGPYKWSHEHCR</sequence>
<evidence type="ECO:0008006" key="3">
    <source>
        <dbReference type="Google" id="ProtNLM"/>
    </source>
</evidence>
<keyword evidence="2" id="KW-1185">Reference proteome</keyword>
<protein>
    <recommendedName>
        <fullName evidence="3">MULE transposase domain-containing protein</fullName>
    </recommendedName>
</protein>
<organism evidence="1 2">
    <name type="scientific">Dipteronia sinensis</name>
    <dbReference type="NCBI Taxonomy" id="43782"/>
    <lineage>
        <taxon>Eukaryota</taxon>
        <taxon>Viridiplantae</taxon>
        <taxon>Streptophyta</taxon>
        <taxon>Embryophyta</taxon>
        <taxon>Tracheophyta</taxon>
        <taxon>Spermatophyta</taxon>
        <taxon>Magnoliopsida</taxon>
        <taxon>eudicotyledons</taxon>
        <taxon>Gunneridae</taxon>
        <taxon>Pentapetalae</taxon>
        <taxon>rosids</taxon>
        <taxon>malvids</taxon>
        <taxon>Sapindales</taxon>
        <taxon>Sapindaceae</taxon>
        <taxon>Hippocastanoideae</taxon>
        <taxon>Acereae</taxon>
        <taxon>Dipteronia</taxon>
    </lineage>
</organism>
<name>A0AAE0A2R8_9ROSI</name>
<evidence type="ECO:0000313" key="1">
    <source>
        <dbReference type="EMBL" id="KAK3199695.1"/>
    </source>
</evidence>
<proteinExistence type="predicted"/>
<comment type="caution">
    <text evidence="1">The sequence shown here is derived from an EMBL/GenBank/DDBJ whole genome shotgun (WGS) entry which is preliminary data.</text>
</comment>
<accession>A0AAE0A2R8</accession>
<dbReference type="Proteomes" id="UP001281410">
    <property type="component" value="Unassembled WGS sequence"/>
</dbReference>